<dbReference type="PROSITE" id="PS51201">
    <property type="entry name" value="RCK_N"/>
    <property type="match status" value="1"/>
</dbReference>
<feature type="transmembrane region" description="Helical" evidence="10">
    <location>
        <begin position="173"/>
        <end position="196"/>
    </location>
</feature>
<dbReference type="PANTHER" id="PTHR46157:SF4">
    <property type="entry name" value="K(+) EFFLUX ANTIPORTER 3, CHLOROPLASTIC"/>
    <property type="match status" value="1"/>
</dbReference>
<feature type="transmembrane region" description="Helical" evidence="10">
    <location>
        <begin position="380"/>
        <end position="400"/>
    </location>
</feature>
<dbReference type="EMBL" id="CP002396">
    <property type="protein sequence ID" value="ADU14873.1"/>
    <property type="molecule type" value="Genomic_DNA"/>
</dbReference>
<dbReference type="RefSeq" id="WP_013480690.1">
    <property type="nucleotide sequence ID" value="NC_014817.1"/>
</dbReference>
<feature type="transmembrane region" description="Helical" evidence="10">
    <location>
        <begin position="260"/>
        <end position="278"/>
    </location>
</feature>
<feature type="transmembrane region" description="Helical" evidence="10">
    <location>
        <begin position="20"/>
        <end position="38"/>
    </location>
</feature>
<accession>E8RTQ2</accession>
<evidence type="ECO:0000313" key="12">
    <source>
        <dbReference type="EMBL" id="ADU14873.1"/>
    </source>
</evidence>
<dbReference type="InterPro" id="IPR038770">
    <property type="entry name" value="Na+/solute_symporter_sf"/>
</dbReference>
<evidence type="ECO:0000256" key="2">
    <source>
        <dbReference type="ARBA" id="ARBA00022448"/>
    </source>
</evidence>
<dbReference type="STRING" id="573065.Astex_3238"/>
<dbReference type="InterPro" id="IPR036291">
    <property type="entry name" value="NAD(P)-bd_dom_sf"/>
</dbReference>
<keyword evidence="4" id="KW-0633">Potassium transport</keyword>
<evidence type="ECO:0000256" key="1">
    <source>
        <dbReference type="ARBA" id="ARBA00004141"/>
    </source>
</evidence>
<dbReference type="InterPro" id="IPR003148">
    <property type="entry name" value="RCK_N"/>
</dbReference>
<dbReference type="Gene3D" id="3.40.50.720">
    <property type="entry name" value="NAD(P)-binding Rossmann-like Domain"/>
    <property type="match status" value="1"/>
</dbReference>
<keyword evidence="2" id="KW-0813">Transport</keyword>
<evidence type="ECO:0000259" key="11">
    <source>
        <dbReference type="PROSITE" id="PS51201"/>
    </source>
</evidence>
<dbReference type="KEGG" id="aex:Astex_3238"/>
<evidence type="ECO:0000256" key="8">
    <source>
        <dbReference type="ARBA" id="ARBA00023065"/>
    </source>
</evidence>
<dbReference type="GO" id="GO:1902600">
    <property type="term" value="P:proton transmembrane transport"/>
    <property type="evidence" value="ECO:0007669"/>
    <property type="project" value="InterPro"/>
</dbReference>
<reference evidence="13" key="1">
    <citation type="submission" date="2010-12" db="EMBL/GenBank/DDBJ databases">
        <title>Complete sequence of chromosome 2 of Asticcacaulis excentricus CB 48.</title>
        <authorList>
            <consortium name="US DOE Joint Genome Institute"/>
            <person name="Lucas S."/>
            <person name="Copeland A."/>
            <person name="Lapidus A."/>
            <person name="Cheng J.-F."/>
            <person name="Bruce D."/>
            <person name="Goodwin L."/>
            <person name="Pitluck S."/>
            <person name="Teshima H."/>
            <person name="Davenport K."/>
            <person name="Detter J.C."/>
            <person name="Han C."/>
            <person name="Tapia R."/>
            <person name="Land M."/>
            <person name="Hauser L."/>
            <person name="Jeffries C."/>
            <person name="Kyrpides N."/>
            <person name="Ivanova N."/>
            <person name="Ovchinnikova G."/>
            <person name="Brun Y.V."/>
            <person name="Woyke T."/>
        </authorList>
    </citation>
    <scope>NUCLEOTIDE SEQUENCE [LARGE SCALE GENOMIC DNA]</scope>
    <source>
        <strain evidence="13">ATCC 15261 / DSM 4724 / KCTC 12464 / NCIMB 9791 / VKM B-1370 / CB 48</strain>
    </source>
</reference>
<dbReference type="SUPFAM" id="SSF51735">
    <property type="entry name" value="NAD(P)-binding Rossmann-fold domains"/>
    <property type="match status" value="1"/>
</dbReference>
<feature type="domain" description="RCK N-terminal" evidence="11">
    <location>
        <begin position="427"/>
        <end position="544"/>
    </location>
</feature>
<keyword evidence="3" id="KW-0050">Antiport</keyword>
<dbReference type="InterPro" id="IPR006153">
    <property type="entry name" value="Cation/H_exchanger_TM"/>
</dbReference>
<feature type="transmembrane region" description="Helical" evidence="10">
    <location>
        <begin position="83"/>
        <end position="100"/>
    </location>
</feature>
<comment type="subcellular location">
    <subcellularLocation>
        <location evidence="1">Membrane</location>
        <topology evidence="1">Multi-pass membrane protein</topology>
    </subcellularLocation>
</comment>
<protein>
    <submittedName>
        <fullName evidence="12">Sodium/hydrogen exchanger</fullName>
    </submittedName>
</protein>
<dbReference type="GO" id="GO:0015297">
    <property type="term" value="F:antiporter activity"/>
    <property type="evidence" value="ECO:0007669"/>
    <property type="project" value="UniProtKB-KW"/>
</dbReference>
<keyword evidence="8" id="KW-0406">Ion transport</keyword>
<sequence length="608" mass="64243">MVTNLLPEGSAQQVAHAGTSSSGIAFLIAAAVFVPFFLRFRVSPVLGFLLVGALLGPFGLGRLEDLVPFLSVFTISQTQDVHQLAELGVVFLLFSIGLELTWERLKALRRMVFGLGVLQIVLSAAVLTGLFLLIGRSLGGAVAVGMGLALSSTAMVMPVLAERKRLNSPTGRSVFAVLLAQDLAVAPILITVVVLASGGSSFGISGLLTLIPAVVAMALLVIGGRLLMRPLFRSAAMAKSAELFMAACFLVVLVSGQLAVWAGLSMGLGAFIAGVLLAETEYRREIEMMVEPFKGLLLGLFFVTVGARLDFAAVMSEPVLVLGLTLGLILLKVAVVVPLARGFGLSWRGAVEAALVLAPAGEFAFVIIDEAVGRQLVPVGFGHAVIVSAIVSMFLVPLLAGIGARFNRKTAAAEVATSVAPAHVSEQVDVLVVGYGRVGELVADMLRRHDISFAVIDANARVASRARKDGVEAWYGDASHPDMLHRMGIDNVRAVVVTVSNAAFTDSVVTAVRQVRQDVGLIARARDANHAEKLYGLGVTDAVPETIEASLQLAENTLVDLGVPMGLVLASVHEKRDEFRQDLLKYAPDGRVPRILRTTKRSIRAVEG</sequence>
<evidence type="ECO:0000256" key="4">
    <source>
        <dbReference type="ARBA" id="ARBA00022538"/>
    </source>
</evidence>
<feature type="transmembrane region" description="Helical" evidence="10">
    <location>
        <begin position="112"/>
        <end position="134"/>
    </location>
</feature>
<gene>
    <name evidence="12" type="ordered locus">Astex_3238</name>
</gene>
<name>E8RTQ2_ASTEC</name>
<dbReference type="GO" id="GO:0006813">
    <property type="term" value="P:potassium ion transport"/>
    <property type="evidence" value="ECO:0007669"/>
    <property type="project" value="UniProtKB-KW"/>
</dbReference>
<dbReference type="AlphaFoldDB" id="E8RTQ2"/>
<dbReference type="Proteomes" id="UP000001492">
    <property type="component" value="Chromosome 2"/>
</dbReference>
<feature type="transmembrane region" description="Helical" evidence="10">
    <location>
        <begin position="202"/>
        <end position="224"/>
    </location>
</feature>
<organism evidence="12 13">
    <name type="scientific">Asticcacaulis excentricus (strain ATCC 15261 / DSM 4724 / KCTC 12464 / NCIMB 9791 / VKM B-1370 / CB 48)</name>
    <dbReference type="NCBI Taxonomy" id="573065"/>
    <lineage>
        <taxon>Bacteria</taxon>
        <taxon>Pseudomonadati</taxon>
        <taxon>Pseudomonadota</taxon>
        <taxon>Alphaproteobacteria</taxon>
        <taxon>Caulobacterales</taxon>
        <taxon>Caulobacteraceae</taxon>
        <taxon>Asticcacaulis</taxon>
    </lineage>
</organism>
<evidence type="ECO:0000256" key="6">
    <source>
        <dbReference type="ARBA" id="ARBA00022958"/>
    </source>
</evidence>
<keyword evidence="5 10" id="KW-0812">Transmembrane</keyword>
<dbReference type="GO" id="GO:0005886">
    <property type="term" value="C:plasma membrane"/>
    <property type="evidence" value="ECO:0007669"/>
    <property type="project" value="TreeGrafter"/>
</dbReference>
<feature type="transmembrane region" description="Helical" evidence="10">
    <location>
        <begin position="290"/>
        <end position="307"/>
    </location>
</feature>
<keyword evidence="13" id="KW-1185">Reference proteome</keyword>
<dbReference type="eggNOG" id="COG1226">
    <property type="taxonomic scope" value="Bacteria"/>
</dbReference>
<proteinExistence type="predicted"/>
<feature type="transmembrane region" description="Helical" evidence="10">
    <location>
        <begin position="319"/>
        <end position="337"/>
    </location>
</feature>
<feature type="transmembrane region" description="Helical" evidence="10">
    <location>
        <begin position="140"/>
        <end position="161"/>
    </location>
</feature>
<keyword evidence="9 10" id="KW-0472">Membrane</keyword>
<dbReference type="eggNOG" id="COG0475">
    <property type="taxonomic scope" value="Bacteria"/>
</dbReference>
<dbReference type="HOGENOM" id="CLU_005126_9_3_5"/>
<feature type="transmembrane region" description="Helical" evidence="10">
    <location>
        <begin position="236"/>
        <end position="254"/>
    </location>
</feature>
<feature type="transmembrane region" description="Helical" evidence="10">
    <location>
        <begin position="349"/>
        <end position="368"/>
    </location>
</feature>
<keyword evidence="7 10" id="KW-1133">Transmembrane helix</keyword>
<dbReference type="PANTHER" id="PTHR46157">
    <property type="entry name" value="K(+) EFFLUX ANTIPORTER 3, CHLOROPLASTIC"/>
    <property type="match status" value="1"/>
</dbReference>
<evidence type="ECO:0000313" key="13">
    <source>
        <dbReference type="Proteomes" id="UP000001492"/>
    </source>
</evidence>
<feature type="transmembrane region" description="Helical" evidence="10">
    <location>
        <begin position="45"/>
        <end position="63"/>
    </location>
</feature>
<dbReference type="Pfam" id="PF02254">
    <property type="entry name" value="TrkA_N"/>
    <property type="match status" value="1"/>
</dbReference>
<dbReference type="Pfam" id="PF00999">
    <property type="entry name" value="Na_H_Exchanger"/>
    <property type="match status" value="1"/>
</dbReference>
<evidence type="ECO:0000256" key="5">
    <source>
        <dbReference type="ARBA" id="ARBA00022692"/>
    </source>
</evidence>
<dbReference type="Gene3D" id="1.20.1530.20">
    <property type="match status" value="1"/>
</dbReference>
<evidence type="ECO:0000256" key="7">
    <source>
        <dbReference type="ARBA" id="ARBA00022989"/>
    </source>
</evidence>
<evidence type="ECO:0000256" key="3">
    <source>
        <dbReference type="ARBA" id="ARBA00022449"/>
    </source>
</evidence>
<keyword evidence="6" id="KW-0630">Potassium</keyword>
<evidence type="ECO:0000256" key="9">
    <source>
        <dbReference type="ARBA" id="ARBA00023136"/>
    </source>
</evidence>
<evidence type="ECO:0000256" key="10">
    <source>
        <dbReference type="SAM" id="Phobius"/>
    </source>
</evidence>